<dbReference type="Pfam" id="PF07686">
    <property type="entry name" value="V-set"/>
    <property type="match status" value="1"/>
</dbReference>
<keyword evidence="7" id="KW-0325">Glycoprotein</keyword>
<evidence type="ECO:0000256" key="10">
    <source>
        <dbReference type="SAM" id="MobiDB-lite"/>
    </source>
</evidence>
<dbReference type="InterPro" id="IPR013783">
    <property type="entry name" value="Ig-like_fold"/>
</dbReference>
<evidence type="ECO:0000256" key="3">
    <source>
        <dbReference type="ARBA" id="ARBA00022729"/>
    </source>
</evidence>
<dbReference type="GO" id="GO:0001786">
    <property type="term" value="F:phosphatidylserine binding"/>
    <property type="evidence" value="ECO:0007669"/>
    <property type="project" value="TreeGrafter"/>
</dbReference>
<accession>A0A9Q1I2I9</accession>
<name>A0A9Q1I2I9_CONCO</name>
<evidence type="ECO:0000256" key="5">
    <source>
        <dbReference type="ARBA" id="ARBA00023136"/>
    </source>
</evidence>
<evidence type="ECO:0000256" key="11">
    <source>
        <dbReference type="SAM" id="Phobius"/>
    </source>
</evidence>
<evidence type="ECO:0000256" key="2">
    <source>
        <dbReference type="ARBA" id="ARBA00022692"/>
    </source>
</evidence>
<evidence type="ECO:0000256" key="6">
    <source>
        <dbReference type="ARBA" id="ARBA00023157"/>
    </source>
</evidence>
<dbReference type="GO" id="GO:0016020">
    <property type="term" value="C:membrane"/>
    <property type="evidence" value="ECO:0007669"/>
    <property type="project" value="UniProtKB-SubCell"/>
</dbReference>
<dbReference type="InterPro" id="IPR013106">
    <property type="entry name" value="Ig_V-set"/>
</dbReference>
<gene>
    <name evidence="14" type="ORF">COCON_G00080300</name>
</gene>
<evidence type="ECO:0000256" key="12">
    <source>
        <dbReference type="SAM" id="SignalP"/>
    </source>
</evidence>
<keyword evidence="2 11" id="KW-0812">Transmembrane</keyword>
<dbReference type="SUPFAM" id="SSF48726">
    <property type="entry name" value="Immunoglobulin"/>
    <property type="match status" value="1"/>
</dbReference>
<proteinExistence type="inferred from homology"/>
<keyword evidence="5 11" id="KW-0472">Membrane</keyword>
<comment type="similarity">
    <text evidence="9">Belongs to the immunoglobulin superfamily. TIM family.</text>
</comment>
<protein>
    <recommendedName>
        <fullName evidence="13">Ig-like domain-containing protein</fullName>
    </recommendedName>
</protein>
<keyword evidence="15" id="KW-1185">Reference proteome</keyword>
<evidence type="ECO:0000313" key="14">
    <source>
        <dbReference type="EMBL" id="KAJ8276278.1"/>
    </source>
</evidence>
<dbReference type="InterPro" id="IPR036179">
    <property type="entry name" value="Ig-like_dom_sf"/>
</dbReference>
<evidence type="ECO:0000256" key="4">
    <source>
        <dbReference type="ARBA" id="ARBA00022989"/>
    </source>
</evidence>
<keyword evidence="3 12" id="KW-0732">Signal</keyword>
<keyword evidence="6" id="KW-1015">Disulfide bond</keyword>
<reference evidence="14" key="1">
    <citation type="journal article" date="2023" name="Science">
        <title>Genome structures resolve the early diversification of teleost fishes.</title>
        <authorList>
            <person name="Parey E."/>
            <person name="Louis A."/>
            <person name="Montfort J."/>
            <person name="Bouchez O."/>
            <person name="Roques C."/>
            <person name="Iampietro C."/>
            <person name="Lluch J."/>
            <person name="Castinel A."/>
            <person name="Donnadieu C."/>
            <person name="Desvignes T."/>
            <person name="Floi Bucao C."/>
            <person name="Jouanno E."/>
            <person name="Wen M."/>
            <person name="Mejri S."/>
            <person name="Dirks R."/>
            <person name="Jansen H."/>
            <person name="Henkel C."/>
            <person name="Chen W.J."/>
            <person name="Zahm M."/>
            <person name="Cabau C."/>
            <person name="Klopp C."/>
            <person name="Thompson A.W."/>
            <person name="Robinson-Rechavi M."/>
            <person name="Braasch I."/>
            <person name="Lecointre G."/>
            <person name="Bobe J."/>
            <person name="Postlethwait J.H."/>
            <person name="Berthelot C."/>
            <person name="Roest Crollius H."/>
            <person name="Guiguen Y."/>
        </authorList>
    </citation>
    <scope>NUCLEOTIDE SEQUENCE</scope>
    <source>
        <strain evidence="14">Concon-B</strain>
    </source>
</reference>
<keyword evidence="4 11" id="KW-1133">Transmembrane helix</keyword>
<dbReference type="GO" id="GO:0043277">
    <property type="term" value="P:apoptotic cell clearance"/>
    <property type="evidence" value="ECO:0007669"/>
    <property type="project" value="TreeGrafter"/>
</dbReference>
<evidence type="ECO:0000313" key="15">
    <source>
        <dbReference type="Proteomes" id="UP001152803"/>
    </source>
</evidence>
<dbReference type="EMBL" id="JAFJMO010000005">
    <property type="protein sequence ID" value="KAJ8276278.1"/>
    <property type="molecule type" value="Genomic_DNA"/>
</dbReference>
<dbReference type="PANTHER" id="PTHR46608:SF3">
    <property type="entry name" value="T-CELL IMMUNOGLOBULIN AND MUCIN DOMAIN-CONTAINING PROTEIN 4"/>
    <property type="match status" value="1"/>
</dbReference>
<feature type="signal peptide" evidence="12">
    <location>
        <begin position="1"/>
        <end position="23"/>
    </location>
</feature>
<comment type="caution">
    <text evidence="14">The sequence shown here is derived from an EMBL/GenBank/DDBJ whole genome shotgun (WGS) entry which is preliminary data.</text>
</comment>
<comment type="subcellular location">
    <subcellularLocation>
        <location evidence="1">Membrane</location>
        <topology evidence="1">Single-pass type I membrane protein</topology>
    </subcellularLocation>
</comment>
<dbReference type="Proteomes" id="UP001152803">
    <property type="component" value="Unassembled WGS sequence"/>
</dbReference>
<organism evidence="14 15">
    <name type="scientific">Conger conger</name>
    <name type="common">Conger eel</name>
    <name type="synonym">Muraena conger</name>
    <dbReference type="NCBI Taxonomy" id="82655"/>
    <lineage>
        <taxon>Eukaryota</taxon>
        <taxon>Metazoa</taxon>
        <taxon>Chordata</taxon>
        <taxon>Craniata</taxon>
        <taxon>Vertebrata</taxon>
        <taxon>Euteleostomi</taxon>
        <taxon>Actinopterygii</taxon>
        <taxon>Neopterygii</taxon>
        <taxon>Teleostei</taxon>
        <taxon>Anguilliformes</taxon>
        <taxon>Congridae</taxon>
        <taxon>Conger</taxon>
    </lineage>
</organism>
<feature type="transmembrane region" description="Helical" evidence="11">
    <location>
        <begin position="191"/>
        <end position="212"/>
    </location>
</feature>
<dbReference type="InterPro" id="IPR003599">
    <property type="entry name" value="Ig_sub"/>
</dbReference>
<evidence type="ECO:0000256" key="9">
    <source>
        <dbReference type="ARBA" id="ARBA00038203"/>
    </source>
</evidence>
<dbReference type="PANTHER" id="PTHR46608">
    <property type="entry name" value="T-CELL IMMUNOGLOBULIN AND MUCIN DOMAIN-CONTAINING PROTEIN 4"/>
    <property type="match status" value="1"/>
</dbReference>
<feature type="domain" description="Ig-like" evidence="13">
    <location>
        <begin position="33"/>
        <end position="126"/>
    </location>
</feature>
<feature type="chain" id="PRO_5040455106" description="Ig-like domain-containing protein" evidence="12">
    <location>
        <begin position="24"/>
        <end position="267"/>
    </location>
</feature>
<feature type="region of interest" description="Disordered" evidence="10">
    <location>
        <begin position="141"/>
        <end position="175"/>
    </location>
</feature>
<evidence type="ECO:0000256" key="1">
    <source>
        <dbReference type="ARBA" id="ARBA00004479"/>
    </source>
</evidence>
<dbReference type="OrthoDB" id="434099at2759"/>
<dbReference type="GO" id="GO:0060097">
    <property type="term" value="P:cytoskeletal rearrangement involved in phagocytosis, engulfment"/>
    <property type="evidence" value="ECO:0007669"/>
    <property type="project" value="TreeGrafter"/>
</dbReference>
<dbReference type="PROSITE" id="PS50835">
    <property type="entry name" value="IG_LIKE"/>
    <property type="match status" value="1"/>
</dbReference>
<dbReference type="AlphaFoldDB" id="A0A9Q1I2I9"/>
<evidence type="ECO:0000256" key="8">
    <source>
        <dbReference type="ARBA" id="ARBA00023319"/>
    </source>
</evidence>
<evidence type="ECO:0000256" key="7">
    <source>
        <dbReference type="ARBA" id="ARBA00023180"/>
    </source>
</evidence>
<sequence length="267" mass="29776">MDVHRGPLLSLWFSFHLLTVSDCQVNTVRGFVGDTVVLPCRYDVAEHGQLHSCWGRGEVPSSGCYNEVITSDGVTVTWRKSQRYQLLQGLKNGDVSLTITGAQESDTGKYGCRVHIKGLFNDQKVNLNLVITQAPVQTEKAPELQTKATERTSKSTWTTFNHTHGPGGVTATESSEESIAQKTDEPQNVTLAVLIPVLLLLLALVIVFLIFMRKRWKKASEMLGMSQQPAPGVLYRNSESSLRLHSREMAVENIYQMDEDDDYYACP</sequence>
<dbReference type="SMART" id="SM00409">
    <property type="entry name" value="IG"/>
    <property type="match status" value="1"/>
</dbReference>
<dbReference type="InterPro" id="IPR007110">
    <property type="entry name" value="Ig-like_dom"/>
</dbReference>
<evidence type="ECO:0000259" key="13">
    <source>
        <dbReference type="PROSITE" id="PS50835"/>
    </source>
</evidence>
<dbReference type="FunFam" id="2.60.40.10:FF:000774">
    <property type="entry name" value="Hepatitis A virus cellular receptor 1"/>
    <property type="match status" value="1"/>
</dbReference>
<keyword evidence="8" id="KW-0393">Immunoglobulin domain</keyword>
<dbReference type="Gene3D" id="2.60.40.10">
    <property type="entry name" value="Immunoglobulins"/>
    <property type="match status" value="1"/>
</dbReference>